<sequence length="188" mass="21558">MSPAKIYVLRYGHRPQRDKRVTTHALLVARAFGANGFILGDVVDEKIKEAFEKTVKIWGGRLHFEMGVDSFKYAQEWRRHGFIVHLTMYGLPVDSVIDEIRGRGSDMLIVIGASKVPRFFYEVADYNVAVGNQPHSEIAALAIFLDRYYQGRELYFEHEGGRLRIIPHERGKKVVPKHSFSPLDAETR</sequence>
<evidence type="ECO:0000256" key="12">
    <source>
        <dbReference type="ARBA" id="ARBA00029826"/>
    </source>
</evidence>
<keyword evidence="10 14" id="KW-0949">S-adenosyl-L-methionine</keyword>
<dbReference type="GO" id="GO:0005737">
    <property type="term" value="C:cytoplasm"/>
    <property type="evidence" value="ECO:0007669"/>
    <property type="project" value="UniProtKB-SubCell"/>
</dbReference>
<comment type="similarity">
    <text evidence="3 14">Belongs to the aTrm56 family.</text>
</comment>
<evidence type="ECO:0000256" key="4">
    <source>
        <dbReference type="ARBA" id="ARBA00011738"/>
    </source>
</evidence>
<comment type="caution">
    <text evidence="14">Lacks conserved residue(s) required for the propagation of feature annotation.</text>
</comment>
<dbReference type="HAMAP" id="MF_00077">
    <property type="entry name" value="tRNA_methyltr_aTrm56"/>
    <property type="match status" value="1"/>
</dbReference>
<dbReference type="GO" id="GO:0002128">
    <property type="term" value="P:tRNA nucleoside ribose methylation"/>
    <property type="evidence" value="ECO:0007669"/>
    <property type="project" value="UniProtKB-UniRule"/>
</dbReference>
<evidence type="ECO:0000256" key="6">
    <source>
        <dbReference type="ARBA" id="ARBA00013709"/>
    </source>
</evidence>
<evidence type="ECO:0000313" key="15">
    <source>
        <dbReference type="EMBL" id="QOR94563.1"/>
    </source>
</evidence>
<evidence type="ECO:0000256" key="3">
    <source>
        <dbReference type="ARBA" id="ARBA00010324"/>
    </source>
</evidence>
<evidence type="ECO:0000256" key="9">
    <source>
        <dbReference type="ARBA" id="ARBA00022679"/>
    </source>
</evidence>
<dbReference type="PANTHER" id="PTHR42197:SF1">
    <property type="entry name" value="TRNA (CYTIDINE(56)-2'-O)-METHYLTRANSFERASE"/>
    <property type="match status" value="1"/>
</dbReference>
<dbReference type="CDD" id="cd18083">
    <property type="entry name" value="aTrm56-like"/>
    <property type="match status" value="1"/>
</dbReference>
<feature type="binding site" evidence="14">
    <location>
        <position position="86"/>
    </location>
    <ligand>
        <name>S-adenosyl-L-methionine</name>
        <dbReference type="ChEBI" id="CHEBI:59789"/>
    </ligand>
</feature>
<protein>
    <recommendedName>
        <fullName evidence="6 14">tRNA (cytidine(56)-2'-O)-methyltransferase</fullName>
        <ecNumber evidence="5 14">2.1.1.206</ecNumber>
    </recommendedName>
    <alternativeName>
        <fullName evidence="12 14">tRNA ribose 2'-O-methyltransferase aTrm56</fullName>
    </alternativeName>
</protein>
<keyword evidence="7 14" id="KW-0963">Cytoplasm</keyword>
<dbReference type="EC" id="2.1.1.206" evidence="5 14"/>
<dbReference type="Proteomes" id="UP000593766">
    <property type="component" value="Chromosome"/>
</dbReference>
<evidence type="ECO:0000256" key="1">
    <source>
        <dbReference type="ARBA" id="ARBA00003959"/>
    </source>
</evidence>
<proteinExistence type="inferred from homology"/>
<keyword evidence="8 14" id="KW-0489">Methyltransferase</keyword>
<dbReference type="AlphaFoldDB" id="A0A7M1USV4"/>
<dbReference type="SUPFAM" id="SSF75217">
    <property type="entry name" value="alpha/beta knot"/>
    <property type="match status" value="1"/>
</dbReference>
<comment type="subcellular location">
    <subcellularLocation>
        <location evidence="2 14">Cytoplasm</location>
    </subcellularLocation>
</comment>
<keyword evidence="9 14" id="KW-0808">Transferase</keyword>
<dbReference type="InterPro" id="IPR002845">
    <property type="entry name" value="tRNA_mtfrase_aTrm56"/>
</dbReference>
<dbReference type="EMBL" id="CP063144">
    <property type="protein sequence ID" value="QOR94563.1"/>
    <property type="molecule type" value="Genomic_DNA"/>
</dbReference>
<evidence type="ECO:0000313" key="16">
    <source>
        <dbReference type="Proteomes" id="UP000593766"/>
    </source>
</evidence>
<dbReference type="InterPro" id="IPR029028">
    <property type="entry name" value="Alpha/beta_knot_MTases"/>
</dbReference>
<keyword evidence="11 14" id="KW-0819">tRNA processing</keyword>
<evidence type="ECO:0000256" key="5">
    <source>
        <dbReference type="ARBA" id="ARBA00012624"/>
    </source>
</evidence>
<dbReference type="GeneID" id="59453968"/>
<dbReference type="Pfam" id="PF01994">
    <property type="entry name" value="Trm56"/>
    <property type="match status" value="1"/>
</dbReference>
<comment type="catalytic activity">
    <reaction evidence="13 14">
        <text>cytidine(56) in tRNA + S-adenosyl-L-methionine = 2'-O-methylcytidine(56) in tRNA + S-adenosyl-L-homocysteine + H(+)</text>
        <dbReference type="Rhea" id="RHEA:42968"/>
        <dbReference type="Rhea" id="RHEA-COMP:10308"/>
        <dbReference type="Rhea" id="RHEA-COMP:10309"/>
        <dbReference type="ChEBI" id="CHEBI:15378"/>
        <dbReference type="ChEBI" id="CHEBI:57856"/>
        <dbReference type="ChEBI" id="CHEBI:59789"/>
        <dbReference type="ChEBI" id="CHEBI:74495"/>
        <dbReference type="ChEBI" id="CHEBI:82748"/>
        <dbReference type="EC" id="2.1.1.206"/>
    </reaction>
</comment>
<accession>A0A7M1USV4</accession>
<dbReference type="InterPro" id="IPR029026">
    <property type="entry name" value="tRNA_m1G_MTases_N"/>
</dbReference>
<dbReference type="GO" id="GO:0106059">
    <property type="term" value="F:tRNA (cytidine(56)-2'-O)-methyltransferase activity"/>
    <property type="evidence" value="ECO:0007669"/>
    <property type="project" value="UniProtKB-EC"/>
</dbReference>
<evidence type="ECO:0000256" key="11">
    <source>
        <dbReference type="ARBA" id="ARBA00022694"/>
    </source>
</evidence>
<evidence type="ECO:0000256" key="10">
    <source>
        <dbReference type="ARBA" id="ARBA00022691"/>
    </source>
</evidence>
<evidence type="ECO:0000256" key="13">
    <source>
        <dbReference type="ARBA" id="ARBA00047792"/>
    </source>
</evidence>
<evidence type="ECO:0000256" key="8">
    <source>
        <dbReference type="ARBA" id="ARBA00022603"/>
    </source>
</evidence>
<feature type="binding site" evidence="14">
    <location>
        <begin position="130"/>
        <end position="137"/>
    </location>
    <ligand>
        <name>S-adenosyl-L-methionine</name>
        <dbReference type="ChEBI" id="CHEBI:59789"/>
    </ligand>
</feature>
<comment type="subunit">
    <text evidence="4 14">Homodimer.</text>
</comment>
<evidence type="ECO:0000256" key="2">
    <source>
        <dbReference type="ARBA" id="ARBA00004496"/>
    </source>
</evidence>
<evidence type="ECO:0000256" key="7">
    <source>
        <dbReference type="ARBA" id="ARBA00022490"/>
    </source>
</evidence>
<keyword evidence="16" id="KW-1185">Reference proteome</keyword>
<comment type="function">
    <text evidence="1 14">Specifically catalyzes the AdoMet-dependent 2'-O-ribose methylation of cytidine at position 56 in tRNAs.</text>
</comment>
<dbReference type="PIRSF" id="PIRSF016123">
    <property type="entry name" value="UCP016123"/>
    <property type="match status" value="1"/>
</dbReference>
<dbReference type="Gene3D" id="3.40.1280.10">
    <property type="match status" value="1"/>
</dbReference>
<dbReference type="OrthoDB" id="14397at2157"/>
<dbReference type="RefSeq" id="WP_193436360.1">
    <property type="nucleotide sequence ID" value="NZ_CP063144.1"/>
</dbReference>
<name>A0A7M1USV4_9CREN</name>
<dbReference type="KEGG" id="tcs:IMZ38_01080"/>
<evidence type="ECO:0000256" key="14">
    <source>
        <dbReference type="HAMAP-Rule" id="MF_00077"/>
    </source>
</evidence>
<dbReference type="PANTHER" id="PTHR42197">
    <property type="entry name" value="TRNA (CYTIDINE(56)-2'-O)-METHYLTRANSFERASE"/>
    <property type="match status" value="1"/>
</dbReference>
<reference evidence="15 16" key="1">
    <citation type="submission" date="2020-10" db="EMBL/GenBank/DDBJ databases">
        <title>Complete genome sequence of Thermosphaera aggregans strain 3507.</title>
        <authorList>
            <person name="Zayulina K.S."/>
            <person name="Elcheninov A.G."/>
            <person name="Toshchakov S.V."/>
            <person name="Kublanov I.V."/>
            <person name="Kochetkova T.V."/>
        </authorList>
    </citation>
    <scope>NUCLEOTIDE SEQUENCE [LARGE SCALE GENOMIC DNA]</scope>
    <source>
        <strain evidence="15 16">3507</strain>
    </source>
</reference>
<organism evidence="15 16">
    <name type="scientific">Thermosphaera chiliense</name>
    <dbReference type="NCBI Taxonomy" id="3402707"/>
    <lineage>
        <taxon>Archaea</taxon>
        <taxon>Thermoproteota</taxon>
        <taxon>Thermoprotei</taxon>
        <taxon>Desulfurococcales</taxon>
        <taxon>Desulfurococcaceae</taxon>
        <taxon>Thermosphaera</taxon>
    </lineage>
</organism>
<gene>
    <name evidence="15" type="ORF">IMZ38_01080</name>
</gene>